<gene>
    <name evidence="1" type="ORF">NDU88_000211</name>
</gene>
<sequence length="137" mass="14810">MDGPLRRLDSGPGATVHAALILTPPPMVLYIPSIALARPCLGTQMQLRGTAWGDTDTAPWSCLREHRYSSVALPGGHRYSSMVLPAGTQIQLRGTAWGDTDRAPWHCLREHRYSSVALPGGTQIQLRGLALSGKTQI</sequence>
<dbReference type="AlphaFoldDB" id="A0AAV7L5R6"/>
<dbReference type="Proteomes" id="UP001066276">
    <property type="component" value="Chromosome 11"/>
</dbReference>
<organism evidence="1 2">
    <name type="scientific">Pleurodeles waltl</name>
    <name type="common">Iberian ribbed newt</name>
    <dbReference type="NCBI Taxonomy" id="8319"/>
    <lineage>
        <taxon>Eukaryota</taxon>
        <taxon>Metazoa</taxon>
        <taxon>Chordata</taxon>
        <taxon>Craniata</taxon>
        <taxon>Vertebrata</taxon>
        <taxon>Euteleostomi</taxon>
        <taxon>Amphibia</taxon>
        <taxon>Batrachia</taxon>
        <taxon>Caudata</taxon>
        <taxon>Salamandroidea</taxon>
        <taxon>Salamandridae</taxon>
        <taxon>Pleurodelinae</taxon>
        <taxon>Pleurodeles</taxon>
    </lineage>
</organism>
<keyword evidence="2" id="KW-1185">Reference proteome</keyword>
<name>A0AAV7L5R6_PLEWA</name>
<evidence type="ECO:0000313" key="1">
    <source>
        <dbReference type="EMBL" id="KAJ1087016.1"/>
    </source>
</evidence>
<accession>A0AAV7L5R6</accession>
<protein>
    <submittedName>
        <fullName evidence="1">Uncharacterized protein</fullName>
    </submittedName>
</protein>
<comment type="caution">
    <text evidence="1">The sequence shown here is derived from an EMBL/GenBank/DDBJ whole genome shotgun (WGS) entry which is preliminary data.</text>
</comment>
<evidence type="ECO:0000313" key="2">
    <source>
        <dbReference type="Proteomes" id="UP001066276"/>
    </source>
</evidence>
<dbReference type="EMBL" id="JANPWB010000015">
    <property type="protein sequence ID" value="KAJ1087016.1"/>
    <property type="molecule type" value="Genomic_DNA"/>
</dbReference>
<reference evidence="1" key="1">
    <citation type="journal article" date="2022" name="bioRxiv">
        <title>Sequencing and chromosome-scale assembly of the giantPleurodeles waltlgenome.</title>
        <authorList>
            <person name="Brown T."/>
            <person name="Elewa A."/>
            <person name="Iarovenko S."/>
            <person name="Subramanian E."/>
            <person name="Araus A.J."/>
            <person name="Petzold A."/>
            <person name="Susuki M."/>
            <person name="Suzuki K.-i.T."/>
            <person name="Hayashi T."/>
            <person name="Toyoda A."/>
            <person name="Oliveira C."/>
            <person name="Osipova E."/>
            <person name="Leigh N.D."/>
            <person name="Simon A."/>
            <person name="Yun M.H."/>
        </authorList>
    </citation>
    <scope>NUCLEOTIDE SEQUENCE</scope>
    <source>
        <strain evidence="1">20211129_DDA</strain>
        <tissue evidence="1">Liver</tissue>
    </source>
</reference>
<proteinExistence type="predicted"/>